<dbReference type="RefSeq" id="WP_092984054.1">
    <property type="nucleotide sequence ID" value="NZ_FNFY01000002.1"/>
</dbReference>
<keyword evidence="7" id="KW-0255">Endonuclease</keyword>
<evidence type="ECO:0000256" key="6">
    <source>
        <dbReference type="ARBA" id="ARBA00022747"/>
    </source>
</evidence>
<evidence type="ECO:0000256" key="10">
    <source>
        <dbReference type="ARBA" id="ARBA00023125"/>
    </source>
</evidence>
<dbReference type="Proteomes" id="UP000199008">
    <property type="component" value="Unassembled WGS sequence"/>
</dbReference>
<keyword evidence="5" id="KW-0547">Nucleotide-binding</keyword>
<sequence length="140" mass="16110">MQNFFSEDDLEHLSMEWLEELGYEIRHGNDISHVGVASERDHYEDIILDQRLGAALRKINPDVVGEAIQQAIHMISVEQSPSLIENNSIFHEYMTNGIEVEHYNAEGETLVDLINIFDFKVPENNDFQLIQPGQICQLIE</sequence>
<dbReference type="STRING" id="576118.SAMN05216216_10247"/>
<evidence type="ECO:0000256" key="7">
    <source>
        <dbReference type="ARBA" id="ARBA00022759"/>
    </source>
</evidence>
<evidence type="ECO:0000256" key="9">
    <source>
        <dbReference type="ARBA" id="ARBA00022840"/>
    </source>
</evidence>
<dbReference type="GO" id="GO:0009035">
    <property type="term" value="F:type I site-specific deoxyribonuclease activity"/>
    <property type="evidence" value="ECO:0007669"/>
    <property type="project" value="UniProtKB-EC"/>
</dbReference>
<protein>
    <recommendedName>
        <fullName evidence="3">type I site-specific deoxyribonuclease</fullName>
        <ecNumber evidence="3">3.1.21.3</ecNumber>
    </recommendedName>
</protein>
<evidence type="ECO:0000256" key="1">
    <source>
        <dbReference type="ARBA" id="ARBA00000851"/>
    </source>
</evidence>
<dbReference type="Pfam" id="PF04313">
    <property type="entry name" value="HSDR_N"/>
    <property type="match status" value="1"/>
</dbReference>
<dbReference type="GO" id="GO:0005524">
    <property type="term" value="F:ATP binding"/>
    <property type="evidence" value="ECO:0007669"/>
    <property type="project" value="UniProtKB-KW"/>
</dbReference>
<dbReference type="OrthoDB" id="9758243at2"/>
<proteinExistence type="inferred from homology"/>
<keyword evidence="8" id="KW-0378">Hydrolase</keyword>
<dbReference type="PANTHER" id="PTHR30195">
    <property type="entry name" value="TYPE I SITE-SPECIFIC DEOXYRIBONUCLEASE PROTEIN SUBUNIT M AND R"/>
    <property type="match status" value="1"/>
</dbReference>
<reference evidence="13" key="1">
    <citation type="submission" date="2016-10" db="EMBL/GenBank/DDBJ databases">
        <authorList>
            <person name="Varghese N."/>
            <person name="Submissions S."/>
        </authorList>
    </citation>
    <scope>NUCLEOTIDE SEQUENCE [LARGE SCALE GENOMIC DNA]</scope>
    <source>
        <strain evidence="13">CGMCC 1.8895</strain>
    </source>
</reference>
<evidence type="ECO:0000256" key="2">
    <source>
        <dbReference type="ARBA" id="ARBA00008598"/>
    </source>
</evidence>
<name>A0A1G9B007_9BACL</name>
<dbReference type="EC" id="3.1.21.3" evidence="3"/>
<comment type="catalytic activity">
    <reaction evidence="1">
        <text>Endonucleolytic cleavage of DNA to give random double-stranded fragments with terminal 5'-phosphates, ATP is simultaneously hydrolyzed.</text>
        <dbReference type="EC" id="3.1.21.3"/>
    </reaction>
</comment>
<evidence type="ECO:0000313" key="12">
    <source>
        <dbReference type="EMBL" id="SDK32464.1"/>
    </source>
</evidence>
<evidence type="ECO:0000256" key="4">
    <source>
        <dbReference type="ARBA" id="ARBA00022722"/>
    </source>
</evidence>
<keyword evidence="10" id="KW-0238">DNA-binding</keyword>
<evidence type="ECO:0000256" key="8">
    <source>
        <dbReference type="ARBA" id="ARBA00022801"/>
    </source>
</evidence>
<keyword evidence="6" id="KW-0680">Restriction system</keyword>
<organism evidence="12 13">
    <name type="scientific">Lacicoccus qingdaonensis</name>
    <dbReference type="NCBI Taxonomy" id="576118"/>
    <lineage>
        <taxon>Bacteria</taxon>
        <taxon>Bacillati</taxon>
        <taxon>Bacillota</taxon>
        <taxon>Bacilli</taxon>
        <taxon>Bacillales</taxon>
        <taxon>Salinicoccaceae</taxon>
        <taxon>Lacicoccus</taxon>
    </lineage>
</organism>
<dbReference type="GO" id="GO:0003677">
    <property type="term" value="F:DNA binding"/>
    <property type="evidence" value="ECO:0007669"/>
    <property type="project" value="UniProtKB-KW"/>
</dbReference>
<dbReference type="EMBL" id="FNFY01000002">
    <property type="protein sequence ID" value="SDK32464.1"/>
    <property type="molecule type" value="Genomic_DNA"/>
</dbReference>
<keyword evidence="13" id="KW-1185">Reference proteome</keyword>
<accession>A0A1G9B007</accession>
<evidence type="ECO:0000313" key="13">
    <source>
        <dbReference type="Proteomes" id="UP000199008"/>
    </source>
</evidence>
<dbReference type="AlphaFoldDB" id="A0A1G9B007"/>
<evidence type="ECO:0000256" key="3">
    <source>
        <dbReference type="ARBA" id="ARBA00012654"/>
    </source>
</evidence>
<gene>
    <name evidence="12" type="ORF">SAMN05216216_10247</name>
</gene>
<dbReference type="PANTHER" id="PTHR30195:SF15">
    <property type="entry name" value="TYPE I RESTRICTION ENZYME HINDI ENDONUCLEASE SUBUNIT"/>
    <property type="match status" value="1"/>
</dbReference>
<evidence type="ECO:0000259" key="11">
    <source>
        <dbReference type="Pfam" id="PF04313"/>
    </source>
</evidence>
<comment type="similarity">
    <text evidence="2">Belongs to the HsdR family.</text>
</comment>
<dbReference type="InterPro" id="IPR051268">
    <property type="entry name" value="Type-I_R_enzyme_R_subunit"/>
</dbReference>
<keyword evidence="9" id="KW-0067">ATP-binding</keyword>
<feature type="domain" description="Restriction endonuclease type I HsdR N-terminal" evidence="11">
    <location>
        <begin position="5"/>
        <end position="131"/>
    </location>
</feature>
<dbReference type="GO" id="GO:0009307">
    <property type="term" value="P:DNA restriction-modification system"/>
    <property type="evidence" value="ECO:0007669"/>
    <property type="project" value="UniProtKB-KW"/>
</dbReference>
<dbReference type="InterPro" id="IPR007409">
    <property type="entry name" value="Restrct_endonuc_type1_HsdR_N"/>
</dbReference>
<keyword evidence="4" id="KW-0540">Nuclease</keyword>
<evidence type="ECO:0000256" key="5">
    <source>
        <dbReference type="ARBA" id="ARBA00022741"/>
    </source>
</evidence>